<dbReference type="Proteomes" id="UP000777265">
    <property type="component" value="Unassembled WGS sequence"/>
</dbReference>
<keyword evidence="2" id="KW-0949">S-adenosyl-L-methionine</keyword>
<dbReference type="SFLD" id="SFLDG01082">
    <property type="entry name" value="B12-binding_domain_containing"/>
    <property type="match status" value="1"/>
</dbReference>
<feature type="domain" description="Radical SAM core" evidence="7">
    <location>
        <begin position="175"/>
        <end position="424"/>
    </location>
</feature>
<evidence type="ECO:0000259" key="6">
    <source>
        <dbReference type="PROSITE" id="PS51332"/>
    </source>
</evidence>
<dbReference type="EMBL" id="JAAYEE010000039">
    <property type="protein sequence ID" value="NLW34314.1"/>
    <property type="molecule type" value="Genomic_DNA"/>
</dbReference>
<dbReference type="InterPro" id="IPR051198">
    <property type="entry name" value="BchE-like"/>
</dbReference>
<gene>
    <name evidence="8" type="ORF">GXY80_02365</name>
</gene>
<keyword evidence="4" id="KW-0408">Iron</keyword>
<dbReference type="GO" id="GO:0003824">
    <property type="term" value="F:catalytic activity"/>
    <property type="evidence" value="ECO:0007669"/>
    <property type="project" value="InterPro"/>
</dbReference>
<comment type="cofactor">
    <cofactor evidence="1">
        <name>[4Fe-4S] cluster</name>
        <dbReference type="ChEBI" id="CHEBI:49883"/>
    </cofactor>
</comment>
<dbReference type="CDD" id="cd01335">
    <property type="entry name" value="Radical_SAM"/>
    <property type="match status" value="1"/>
</dbReference>
<dbReference type="PROSITE" id="PS51332">
    <property type="entry name" value="B12_BINDING"/>
    <property type="match status" value="1"/>
</dbReference>
<reference evidence="8" key="2">
    <citation type="submission" date="2020-01" db="EMBL/GenBank/DDBJ databases">
        <authorList>
            <person name="Campanaro S."/>
        </authorList>
    </citation>
    <scope>NUCLEOTIDE SEQUENCE</scope>
    <source>
        <strain evidence="8">AS06rmzACSIP_7</strain>
    </source>
</reference>
<dbReference type="SUPFAM" id="SSF102114">
    <property type="entry name" value="Radical SAM enzymes"/>
    <property type="match status" value="1"/>
</dbReference>
<dbReference type="CDD" id="cd02068">
    <property type="entry name" value="radical_SAM_B12_BD"/>
    <property type="match status" value="1"/>
</dbReference>
<dbReference type="InterPro" id="IPR006638">
    <property type="entry name" value="Elp3/MiaA/NifB-like_rSAM"/>
</dbReference>
<dbReference type="InterPro" id="IPR023404">
    <property type="entry name" value="rSAM_horseshoe"/>
</dbReference>
<dbReference type="SUPFAM" id="SSF52242">
    <property type="entry name" value="Cobalamin (vitamin B12)-binding domain"/>
    <property type="match status" value="1"/>
</dbReference>
<dbReference type="PROSITE" id="PS51918">
    <property type="entry name" value="RADICAL_SAM"/>
    <property type="match status" value="1"/>
</dbReference>
<feature type="domain" description="B12-binding" evidence="6">
    <location>
        <begin position="1"/>
        <end position="137"/>
    </location>
</feature>
<name>A0A971M2Y1_9BACT</name>
<dbReference type="InterPro" id="IPR058240">
    <property type="entry name" value="rSAM_sf"/>
</dbReference>
<dbReference type="InterPro" id="IPR036724">
    <property type="entry name" value="Cobalamin-bd_sf"/>
</dbReference>
<dbReference type="Pfam" id="PF02310">
    <property type="entry name" value="B12-binding"/>
    <property type="match status" value="1"/>
</dbReference>
<comment type="caution">
    <text evidence="8">The sequence shown here is derived from an EMBL/GenBank/DDBJ whole genome shotgun (WGS) entry which is preliminary data.</text>
</comment>
<dbReference type="SFLD" id="SFLDG01123">
    <property type="entry name" value="methyltransferase_(Class_B)"/>
    <property type="match status" value="1"/>
</dbReference>
<dbReference type="Gene3D" id="3.40.50.280">
    <property type="entry name" value="Cobalamin-binding domain"/>
    <property type="match status" value="1"/>
</dbReference>
<keyword evidence="5" id="KW-0411">Iron-sulfur</keyword>
<evidence type="ECO:0000256" key="3">
    <source>
        <dbReference type="ARBA" id="ARBA00022723"/>
    </source>
</evidence>
<protein>
    <submittedName>
        <fullName evidence="8">B12-binding domain-containing radical SAM protein</fullName>
    </submittedName>
</protein>
<dbReference type="AlphaFoldDB" id="A0A971M2Y1"/>
<dbReference type="InterPro" id="IPR034466">
    <property type="entry name" value="Methyltransferase_Class_B"/>
</dbReference>
<dbReference type="SMART" id="SM00729">
    <property type="entry name" value="Elp3"/>
    <property type="match status" value="1"/>
</dbReference>
<evidence type="ECO:0000256" key="1">
    <source>
        <dbReference type="ARBA" id="ARBA00001966"/>
    </source>
</evidence>
<dbReference type="PANTHER" id="PTHR43409">
    <property type="entry name" value="ANAEROBIC MAGNESIUM-PROTOPORPHYRIN IX MONOMETHYL ESTER CYCLASE-RELATED"/>
    <property type="match status" value="1"/>
</dbReference>
<dbReference type="GO" id="GO:0051539">
    <property type="term" value="F:4 iron, 4 sulfur cluster binding"/>
    <property type="evidence" value="ECO:0007669"/>
    <property type="project" value="UniProtKB-KW"/>
</dbReference>
<dbReference type="GO" id="GO:0031419">
    <property type="term" value="F:cobalamin binding"/>
    <property type="evidence" value="ECO:0007669"/>
    <property type="project" value="InterPro"/>
</dbReference>
<proteinExistence type="predicted"/>
<dbReference type="InterPro" id="IPR007197">
    <property type="entry name" value="rSAM"/>
</dbReference>
<evidence type="ECO:0000259" key="7">
    <source>
        <dbReference type="PROSITE" id="PS51918"/>
    </source>
</evidence>
<evidence type="ECO:0000256" key="4">
    <source>
        <dbReference type="ARBA" id="ARBA00023004"/>
    </source>
</evidence>
<sequence length="500" mass="57733">MRVLFIYPNLNAQIGFNYGLAYISGLLKARGIETRLLNINDQVGYPLDLARIRADILEWNPDLIGFSVLTNQYKYAVEIAEDIKGYSRAPVVFGGIHPTMDPEGTLAEKCVDYLCIGEGEEALLELVEKGSPKGIRNMAYRENGRIVIEPLRPFTDVTNLPFKDYLLFDFQQMIDAKDGWVGLQASRGCPFRCTYCLNHKIIALYKRHGHLPKEYLRRHTVDDTIAEIEYLLSRYERIKMFIFDDDIFTFDKEWLRDFSKRYRQVTDIGFVCNAHARVFDSETAAYLKEAGCRIVKFGLESGSDRLRRTVLQRYMSNRDIEKAFAVADTYGLHTSAFVMVGLPDEKEDDIMETVRLLARIRPGRFRWSLFFPFIGTRAYDIALSTGAVDLEKMRTLDNFTDETCMHLGAEEDLLVEKVKALFCLFVNGYADIDGEQRYAGLLKEVERADRTAWLRDKDRFATELKALDKEMEEQGRLHYAVKYNRFMGVRSDWKDDSLSS</sequence>
<reference evidence="8" key="1">
    <citation type="journal article" date="2020" name="Biotechnol. Biofuels">
        <title>New insights from the biogas microbiome by comprehensive genome-resolved metagenomics of nearly 1600 species originating from multiple anaerobic digesters.</title>
        <authorList>
            <person name="Campanaro S."/>
            <person name="Treu L."/>
            <person name="Rodriguez-R L.M."/>
            <person name="Kovalovszki A."/>
            <person name="Ziels R.M."/>
            <person name="Maus I."/>
            <person name="Zhu X."/>
            <person name="Kougias P.G."/>
            <person name="Basile A."/>
            <person name="Luo G."/>
            <person name="Schluter A."/>
            <person name="Konstantinidis K.T."/>
            <person name="Angelidaki I."/>
        </authorList>
    </citation>
    <scope>NUCLEOTIDE SEQUENCE</scope>
    <source>
        <strain evidence="8">AS06rmzACSIP_7</strain>
    </source>
</reference>
<accession>A0A971M2Y1</accession>
<evidence type="ECO:0000256" key="2">
    <source>
        <dbReference type="ARBA" id="ARBA00022691"/>
    </source>
</evidence>
<evidence type="ECO:0000313" key="8">
    <source>
        <dbReference type="EMBL" id="NLW34314.1"/>
    </source>
</evidence>
<keyword evidence="3" id="KW-0479">Metal-binding</keyword>
<dbReference type="SFLD" id="SFLDS00029">
    <property type="entry name" value="Radical_SAM"/>
    <property type="match status" value="1"/>
</dbReference>
<dbReference type="GO" id="GO:0046872">
    <property type="term" value="F:metal ion binding"/>
    <property type="evidence" value="ECO:0007669"/>
    <property type="project" value="UniProtKB-KW"/>
</dbReference>
<dbReference type="Gene3D" id="3.80.30.20">
    <property type="entry name" value="tm_1862 like domain"/>
    <property type="match status" value="1"/>
</dbReference>
<evidence type="ECO:0000256" key="5">
    <source>
        <dbReference type="ARBA" id="ARBA00023014"/>
    </source>
</evidence>
<organism evidence="8 9">
    <name type="scientific">Syntrophorhabdus aromaticivorans</name>
    <dbReference type="NCBI Taxonomy" id="328301"/>
    <lineage>
        <taxon>Bacteria</taxon>
        <taxon>Pseudomonadati</taxon>
        <taxon>Thermodesulfobacteriota</taxon>
        <taxon>Syntrophorhabdia</taxon>
        <taxon>Syntrophorhabdales</taxon>
        <taxon>Syntrophorhabdaceae</taxon>
        <taxon>Syntrophorhabdus</taxon>
    </lineage>
</organism>
<evidence type="ECO:0000313" key="9">
    <source>
        <dbReference type="Proteomes" id="UP000777265"/>
    </source>
</evidence>
<dbReference type="InterPro" id="IPR006158">
    <property type="entry name" value="Cobalamin-bd"/>
</dbReference>
<dbReference type="Pfam" id="PF04055">
    <property type="entry name" value="Radical_SAM"/>
    <property type="match status" value="1"/>
</dbReference>